<feature type="transmembrane region" description="Helical" evidence="1">
    <location>
        <begin position="92"/>
        <end position="112"/>
    </location>
</feature>
<accession>A0A8S5VJW9</accession>
<keyword evidence="1" id="KW-0472">Membrane</keyword>
<evidence type="ECO:0000313" key="2">
    <source>
        <dbReference type="EMBL" id="DAG89137.1"/>
    </source>
</evidence>
<dbReference type="SUPFAM" id="SSF57884">
    <property type="entry name" value="Ada DNA repair protein, N-terminal domain (N-Ada 10)"/>
    <property type="match status" value="1"/>
</dbReference>
<protein>
    <submittedName>
        <fullName evidence="2">Metal binding domain of Ada</fullName>
    </submittedName>
</protein>
<keyword evidence="1" id="KW-1133">Transmembrane helix</keyword>
<dbReference type="EMBL" id="BK035253">
    <property type="protein sequence ID" value="DAG89137.1"/>
    <property type="molecule type" value="Genomic_DNA"/>
</dbReference>
<name>A0A8S5VJW9_9CAUD</name>
<keyword evidence="1" id="KW-0812">Transmembrane</keyword>
<reference evidence="2" key="1">
    <citation type="journal article" date="2021" name="Proc. Natl. Acad. Sci. U.S.A.">
        <title>A Catalog of Tens of Thousands of Viruses from Human Metagenomes Reveals Hidden Associations with Chronic Diseases.</title>
        <authorList>
            <person name="Tisza M.J."/>
            <person name="Buck C.B."/>
        </authorList>
    </citation>
    <scope>NUCLEOTIDE SEQUENCE</scope>
    <source>
        <strain evidence="2">CtfgE36</strain>
    </source>
</reference>
<proteinExistence type="predicted"/>
<organism evidence="2">
    <name type="scientific">Ackermannviridae sp</name>
    <dbReference type="NCBI Taxonomy" id="2831612"/>
    <lineage>
        <taxon>Viruses</taxon>
        <taxon>Duplodnaviria</taxon>
        <taxon>Heunggongvirae</taxon>
        <taxon>Uroviricota</taxon>
        <taxon>Caudoviricetes</taxon>
        <taxon>Pantevenvirales</taxon>
        <taxon>Ackermannviridae</taxon>
    </lineage>
</organism>
<dbReference type="InterPro" id="IPR035451">
    <property type="entry name" value="Ada-like_dom_sf"/>
</dbReference>
<dbReference type="Gene3D" id="3.40.10.10">
    <property type="entry name" value="DNA Methylphosphotriester Repair Domain"/>
    <property type="match status" value="1"/>
</dbReference>
<sequence>MARGFSRLNKGGETVDKIVFWRDDTNDHYIHESPACPELRHAPRVKSGTLDVARKLGRNERCPYCKNGVVVEYSADNALAPKGEPRMMRVNYAVLMALAAACFVWVVCYGYFDTQVKIDTRAIYNQGYEAAQEKADEAADEQYRAGYDAGKKSGYDYGQKEGYNSGYTTGYSAGKSTANSAVDYNRGYDTGYKVGVAEGKKSVDTSAAYNNGYSQGYSDGAASAGQSYQTEQTTSYTVYITATGSKYHSYGCSYLRNSCYSIDINDAIAQGYTPCSRCNP</sequence>
<evidence type="ECO:0000256" key="1">
    <source>
        <dbReference type="SAM" id="Phobius"/>
    </source>
</evidence>